<dbReference type="Proteomes" id="UP000708208">
    <property type="component" value="Unassembled WGS sequence"/>
</dbReference>
<organism evidence="7 8">
    <name type="scientific">Allacma fusca</name>
    <dbReference type="NCBI Taxonomy" id="39272"/>
    <lineage>
        <taxon>Eukaryota</taxon>
        <taxon>Metazoa</taxon>
        <taxon>Ecdysozoa</taxon>
        <taxon>Arthropoda</taxon>
        <taxon>Hexapoda</taxon>
        <taxon>Collembola</taxon>
        <taxon>Symphypleona</taxon>
        <taxon>Sminthuridae</taxon>
        <taxon>Allacma</taxon>
    </lineage>
</organism>
<feature type="compositionally biased region" description="Low complexity" evidence="5">
    <location>
        <begin position="88"/>
        <end position="99"/>
    </location>
</feature>
<feature type="compositionally biased region" description="Acidic residues" evidence="5">
    <location>
        <begin position="74"/>
        <end position="83"/>
    </location>
</feature>
<feature type="compositionally biased region" description="Basic and acidic residues" evidence="5">
    <location>
        <begin position="1023"/>
        <end position="1032"/>
    </location>
</feature>
<feature type="compositionally biased region" description="Polar residues" evidence="5">
    <location>
        <begin position="13"/>
        <end position="28"/>
    </location>
</feature>
<feature type="compositionally biased region" description="Low complexity" evidence="5">
    <location>
        <begin position="678"/>
        <end position="687"/>
    </location>
</feature>
<dbReference type="GO" id="GO:0003677">
    <property type="term" value="F:DNA binding"/>
    <property type="evidence" value="ECO:0007669"/>
    <property type="project" value="UniProtKB-UniRule"/>
</dbReference>
<name>A0A8J2MBN6_9HEXA</name>
<gene>
    <name evidence="7" type="ORF">AFUS01_LOCUS45924</name>
</gene>
<evidence type="ECO:0000313" key="7">
    <source>
        <dbReference type="EMBL" id="CAG7836706.1"/>
    </source>
</evidence>
<evidence type="ECO:0000256" key="1">
    <source>
        <dbReference type="ARBA" id="ARBA00004123"/>
    </source>
</evidence>
<dbReference type="GO" id="GO:0005634">
    <property type="term" value="C:nucleus"/>
    <property type="evidence" value="ECO:0007669"/>
    <property type="project" value="UniProtKB-SubCell"/>
</dbReference>
<evidence type="ECO:0000256" key="5">
    <source>
        <dbReference type="SAM" id="MobiDB-lite"/>
    </source>
</evidence>
<comment type="caution">
    <text evidence="7">The sequence shown here is derived from an EMBL/GenBank/DDBJ whole genome shotgun (WGS) entry which is preliminary data.</text>
</comment>
<feature type="domain" description="HMG box" evidence="6">
    <location>
        <begin position="462"/>
        <end position="530"/>
    </location>
</feature>
<evidence type="ECO:0000256" key="3">
    <source>
        <dbReference type="ARBA" id="ARBA00023242"/>
    </source>
</evidence>
<feature type="compositionally biased region" description="Polar residues" evidence="5">
    <location>
        <begin position="1011"/>
        <end position="1021"/>
    </location>
</feature>
<feature type="compositionally biased region" description="Basic and acidic residues" evidence="5">
    <location>
        <begin position="49"/>
        <end position="66"/>
    </location>
</feature>
<keyword evidence="2 4" id="KW-0238">DNA-binding</keyword>
<proteinExistence type="predicted"/>
<reference evidence="7" key="1">
    <citation type="submission" date="2021-06" db="EMBL/GenBank/DDBJ databases">
        <authorList>
            <person name="Hodson N. C."/>
            <person name="Mongue J. A."/>
            <person name="Jaron S. K."/>
        </authorList>
    </citation>
    <scope>NUCLEOTIDE SEQUENCE</scope>
</reference>
<dbReference type="PROSITE" id="PS50118">
    <property type="entry name" value="HMG_BOX_2"/>
    <property type="match status" value="1"/>
</dbReference>
<sequence>MTGRTRKGKTVVQAKSTEPSAGPSSSFNMRIHPPGKNKKNSPTKQAPPKRPELGRGKNKTEVKENKVPAFQSESDSESSEDEIPVVKSSSIIASRASPSKVPKLLNDSSGTKTTPKSTPKSKVPVLQVDSESENESSDESEPEERVKSSSPKKVQGVTGDSDSDEDDFIKIPGGSQKKIPSKAVDVDSHRKNLTHELNKVNADESSDSDTDDSTYESPMDEDEDENGLDVPVKVRAKAVPKSVESDPEDIREGSKTVLKMTDDEVSTLLERLEAACPVLDRKASKARAQHINWEDIAFENWDGESCRKAWSYLRQKRRVRRNMWEVVHEVKLLLDKDVHKFRKDIIETFPGYPPKPSGFQGGLNMYAHVKYTEKKDEEQGKINYIEWYQQTVKDYHALSAEGKQVWVDKSARAQAEYQAQLEKFYESIGYKPGPKISKKRFRGDAKVKLGKVRRADVYPDSPVPPLSPMHLFIQSKLDKYEVPPEPEELEDLKIKYGQKWHALGNAKKGKWIGKVIGNIEEYYSAVEEFKKTHEDFEEKPLRIGSGSLLTKAELSLWEATQGRPEKPPASHIDILIDELEESGELDPSKSYDEKKLQAEVRYNKMPWSERERYKVNHRNQVVQYVTSIGQYFSALPEFLRPVLISTVDKKYRHEIAGYAGSDEGSPKKRKRKIPSVPASTDTSASSTKTKKKKVETVNSKDIMVDIEKTQKSLDSSPEAAPTKKKKKSATINEIIRGIFDARQELGRRYSVYYYYARSVAGNETWVTTLDLLGILSTASLILKEFVQLPDHDKITFINHSRNFHAERYYSLKIDPDNTTEHLDEESLEFHGEPKFPPSTPEAFYTSEMRKLLLKSYTSWKDLPEETKNTSMKKFYKATRRYVLDYERFVEQMSSNDLIEYTVSRLKTENLLNKETSNSDFVNKNFIFPLPKSCIADQEDFEVESLVSDHQRIKEQAEAWKVSKIPAKPNGIFNNSTFLAAVAGTLEKIPECTSLQDLEGRNADSETDDSSDSQPPNENPWNDTRLDAREARKNAQRRNKAQLLYNLGDLTSVPFQEQLK</sequence>
<dbReference type="EMBL" id="CAJVCH010571127">
    <property type="protein sequence ID" value="CAG7836706.1"/>
    <property type="molecule type" value="Genomic_DNA"/>
</dbReference>
<keyword evidence="8" id="KW-1185">Reference proteome</keyword>
<evidence type="ECO:0000256" key="2">
    <source>
        <dbReference type="ARBA" id="ARBA00023125"/>
    </source>
</evidence>
<feature type="compositionally biased region" description="Low complexity" evidence="5">
    <location>
        <begin position="108"/>
        <end position="122"/>
    </location>
</feature>
<feature type="compositionally biased region" description="Acidic residues" evidence="5">
    <location>
        <begin position="204"/>
        <end position="227"/>
    </location>
</feature>
<accession>A0A8J2MBN6</accession>
<dbReference type="InterPro" id="IPR009071">
    <property type="entry name" value="HMG_box_dom"/>
</dbReference>
<dbReference type="PANTHER" id="PTHR46318:SF3">
    <property type="entry name" value="UPSTREAM BINDING TRANSCRIPTION FACTOR"/>
    <property type="match status" value="1"/>
</dbReference>
<dbReference type="AlphaFoldDB" id="A0A8J2MBN6"/>
<dbReference type="InterPro" id="IPR051762">
    <property type="entry name" value="UBF1"/>
</dbReference>
<feature type="compositionally biased region" description="Acidic residues" evidence="5">
    <location>
        <begin position="130"/>
        <end position="142"/>
    </location>
</feature>
<feature type="region of interest" description="Disordered" evidence="5">
    <location>
        <begin position="1"/>
        <end position="229"/>
    </location>
</feature>
<protein>
    <recommendedName>
        <fullName evidence="6">HMG box domain-containing protein</fullName>
    </recommendedName>
</protein>
<dbReference type="PANTHER" id="PTHR46318">
    <property type="entry name" value="UPSTREAM BINDING TRANSCRIPTION FACTOR"/>
    <property type="match status" value="1"/>
</dbReference>
<comment type="subcellular location">
    <subcellularLocation>
        <location evidence="1">Nucleus</location>
    </subcellularLocation>
</comment>
<evidence type="ECO:0000256" key="4">
    <source>
        <dbReference type="PROSITE-ProRule" id="PRU00267"/>
    </source>
</evidence>
<feature type="region of interest" description="Disordered" evidence="5">
    <location>
        <begin position="658"/>
        <end position="695"/>
    </location>
</feature>
<dbReference type="OrthoDB" id="498543at2759"/>
<keyword evidence="3 4" id="KW-0539">Nucleus</keyword>
<evidence type="ECO:0000259" key="6">
    <source>
        <dbReference type="PROSITE" id="PS50118"/>
    </source>
</evidence>
<feature type="compositionally biased region" description="Basic and acidic residues" evidence="5">
    <location>
        <begin position="184"/>
        <end position="202"/>
    </location>
</feature>
<feature type="DNA-binding region" description="HMG box" evidence="4">
    <location>
        <begin position="462"/>
        <end position="530"/>
    </location>
</feature>
<feature type="region of interest" description="Disordered" evidence="5">
    <location>
        <begin position="994"/>
        <end position="1036"/>
    </location>
</feature>
<evidence type="ECO:0000313" key="8">
    <source>
        <dbReference type="Proteomes" id="UP000708208"/>
    </source>
</evidence>